<name>A0A9P9CY70_9PLEO</name>
<feature type="transmembrane region" description="Helical" evidence="1">
    <location>
        <begin position="93"/>
        <end position="111"/>
    </location>
</feature>
<sequence>MSTPYFIHLLSILSIRSVITATPIPNREPTASVPYALDGPHLFALNPFCKPLLLDSSDDHGLSIRIGVYCHVLAYWLAKYFFTSQRRRVKDAITIFSMVLLLVVLIFAIKSSNLEEIYIIELCVVSMLLACCRAADSCSQNAKDASSLNHDLLVQILRLGSLCLNLWFLFSGLDSAKTSRCSAKASLFFKVDMQDSFHDIMKAVSFLSAIKFIHMLWWLTLRIWSEEDIEMKMDAGEKLFKISQGLHNERPQRSAYDPHSALFEQISRGDTFLQQCIAARSSQTASRMTLHIMQPCCGVNDGTEASGEERGRQQHLTMKNKLPAIENSPLNPTATPPSYATCVLAYCKALCTLRLPRRVAILMYHLNASRQLSIWRSPYQIHTALQKPDHQPSDWAIAIAARIRRAEAPHSERKLKWQLGIDMFITGFLMLQVELILRCNPVTSWSEMGTLGQLVPFFVGIGSLHLVVFGSVRDGIDRDRGVVEGGGEISLERRILMAYMEWKDCAGADGESKKRIGFMPRRDRSAF</sequence>
<keyword evidence="1" id="KW-0812">Transmembrane</keyword>
<evidence type="ECO:0000313" key="3">
    <source>
        <dbReference type="EMBL" id="KAH7109255.1"/>
    </source>
</evidence>
<evidence type="ECO:0000256" key="2">
    <source>
        <dbReference type="SAM" id="SignalP"/>
    </source>
</evidence>
<feature type="signal peptide" evidence="2">
    <location>
        <begin position="1"/>
        <end position="21"/>
    </location>
</feature>
<feature type="chain" id="PRO_5040193036" evidence="2">
    <location>
        <begin position="22"/>
        <end position="527"/>
    </location>
</feature>
<reference evidence="3" key="1">
    <citation type="journal article" date="2021" name="Nat. Commun.">
        <title>Genetic determinants of endophytism in the Arabidopsis root mycobiome.</title>
        <authorList>
            <person name="Mesny F."/>
            <person name="Miyauchi S."/>
            <person name="Thiergart T."/>
            <person name="Pickel B."/>
            <person name="Atanasova L."/>
            <person name="Karlsson M."/>
            <person name="Huettel B."/>
            <person name="Barry K.W."/>
            <person name="Haridas S."/>
            <person name="Chen C."/>
            <person name="Bauer D."/>
            <person name="Andreopoulos W."/>
            <person name="Pangilinan J."/>
            <person name="LaButti K."/>
            <person name="Riley R."/>
            <person name="Lipzen A."/>
            <person name="Clum A."/>
            <person name="Drula E."/>
            <person name="Henrissat B."/>
            <person name="Kohler A."/>
            <person name="Grigoriev I.V."/>
            <person name="Martin F.M."/>
            <person name="Hacquard S."/>
        </authorList>
    </citation>
    <scope>NUCLEOTIDE SEQUENCE</scope>
    <source>
        <strain evidence="3">MPI-CAGE-CH-0243</strain>
    </source>
</reference>
<dbReference type="EMBL" id="JAGMWT010000033">
    <property type="protein sequence ID" value="KAH7109255.1"/>
    <property type="molecule type" value="Genomic_DNA"/>
</dbReference>
<keyword evidence="4" id="KW-1185">Reference proteome</keyword>
<dbReference type="OrthoDB" id="3945378at2759"/>
<comment type="caution">
    <text evidence="3">The sequence shown here is derived from an EMBL/GenBank/DDBJ whole genome shotgun (WGS) entry which is preliminary data.</text>
</comment>
<dbReference type="AlphaFoldDB" id="A0A9P9CY70"/>
<proteinExistence type="predicted"/>
<keyword evidence="2" id="KW-0732">Signal</keyword>
<evidence type="ECO:0000313" key="4">
    <source>
        <dbReference type="Proteomes" id="UP000700596"/>
    </source>
</evidence>
<evidence type="ECO:0000256" key="1">
    <source>
        <dbReference type="SAM" id="Phobius"/>
    </source>
</evidence>
<feature type="transmembrane region" description="Helical" evidence="1">
    <location>
        <begin position="62"/>
        <end position="81"/>
    </location>
</feature>
<gene>
    <name evidence="3" type="ORF">B0J11DRAFT_545150</name>
</gene>
<keyword evidence="1" id="KW-1133">Transmembrane helix</keyword>
<organism evidence="3 4">
    <name type="scientific">Dendryphion nanum</name>
    <dbReference type="NCBI Taxonomy" id="256645"/>
    <lineage>
        <taxon>Eukaryota</taxon>
        <taxon>Fungi</taxon>
        <taxon>Dikarya</taxon>
        <taxon>Ascomycota</taxon>
        <taxon>Pezizomycotina</taxon>
        <taxon>Dothideomycetes</taxon>
        <taxon>Pleosporomycetidae</taxon>
        <taxon>Pleosporales</taxon>
        <taxon>Torulaceae</taxon>
        <taxon>Dendryphion</taxon>
    </lineage>
</organism>
<keyword evidence="1" id="KW-0472">Membrane</keyword>
<protein>
    <submittedName>
        <fullName evidence="3">Uncharacterized protein</fullName>
    </submittedName>
</protein>
<dbReference type="Proteomes" id="UP000700596">
    <property type="component" value="Unassembled WGS sequence"/>
</dbReference>
<accession>A0A9P9CY70</accession>